<dbReference type="Proteomes" id="UP000199013">
    <property type="component" value="Unassembled WGS sequence"/>
</dbReference>
<gene>
    <name evidence="6" type="ORF">FDG2_3313</name>
</gene>
<dbReference type="PANTHER" id="PTHR35528:SF3">
    <property type="entry name" value="BLL1675 PROTEIN"/>
    <property type="match status" value="1"/>
</dbReference>
<dbReference type="InterPro" id="IPR036397">
    <property type="entry name" value="RNaseH_sf"/>
</dbReference>
<feature type="domain" description="DDE" evidence="5">
    <location>
        <begin position="57"/>
        <end position="187"/>
    </location>
</feature>
<accession>A0A1C3NZB9</accession>
<dbReference type="InterPro" id="IPR047930">
    <property type="entry name" value="Transpos_IS6"/>
</dbReference>
<dbReference type="GO" id="GO:0032196">
    <property type="term" value="P:transposition"/>
    <property type="evidence" value="ECO:0007669"/>
    <property type="project" value="UniProtKB-KW"/>
</dbReference>
<dbReference type="NCBIfam" id="NF033587">
    <property type="entry name" value="transpos_IS6"/>
    <property type="match status" value="1"/>
</dbReference>
<dbReference type="InterPro" id="IPR012337">
    <property type="entry name" value="RNaseH-like_sf"/>
</dbReference>
<dbReference type="PANTHER" id="PTHR35528">
    <property type="entry name" value="BLL1675 PROTEIN"/>
    <property type="match status" value="1"/>
</dbReference>
<dbReference type="Gene3D" id="3.30.420.10">
    <property type="entry name" value="Ribonuclease H-like superfamily/Ribonuclease H"/>
    <property type="match status" value="1"/>
</dbReference>
<evidence type="ECO:0000256" key="4">
    <source>
        <dbReference type="ARBA" id="ARBA00023172"/>
    </source>
</evidence>
<organism evidence="6 7">
    <name type="scientific">Candidatus Protofrankia californiensis</name>
    <dbReference type="NCBI Taxonomy" id="1839754"/>
    <lineage>
        <taxon>Bacteria</taxon>
        <taxon>Bacillati</taxon>
        <taxon>Actinomycetota</taxon>
        <taxon>Actinomycetes</taxon>
        <taxon>Frankiales</taxon>
        <taxon>Frankiaceae</taxon>
        <taxon>Protofrankia</taxon>
    </lineage>
</organism>
<evidence type="ECO:0000256" key="2">
    <source>
        <dbReference type="ARBA" id="ARBA00022578"/>
    </source>
</evidence>
<protein>
    <submittedName>
        <fullName evidence="6">Integrase</fullName>
    </submittedName>
</protein>
<evidence type="ECO:0000256" key="1">
    <source>
        <dbReference type="ARBA" id="ARBA00002286"/>
    </source>
</evidence>
<dbReference type="AlphaFoldDB" id="A0A1C3NZB9"/>
<evidence type="ECO:0000256" key="3">
    <source>
        <dbReference type="ARBA" id="ARBA00023125"/>
    </source>
</evidence>
<dbReference type="InterPro" id="IPR032874">
    <property type="entry name" value="DDE_dom"/>
</dbReference>
<reference evidence="7" key="1">
    <citation type="submission" date="2016-02" db="EMBL/GenBank/DDBJ databases">
        <authorList>
            <person name="Wibberg D."/>
        </authorList>
    </citation>
    <scope>NUCLEOTIDE SEQUENCE [LARGE SCALE GENOMIC DNA]</scope>
</reference>
<dbReference type="EMBL" id="FLUV01001391">
    <property type="protein sequence ID" value="SBW22922.1"/>
    <property type="molecule type" value="Genomic_DNA"/>
</dbReference>
<keyword evidence="7" id="KW-1185">Reference proteome</keyword>
<evidence type="ECO:0000313" key="7">
    <source>
        <dbReference type="Proteomes" id="UP000199013"/>
    </source>
</evidence>
<keyword evidence="3" id="KW-0238">DNA-binding</keyword>
<keyword evidence="2" id="KW-0815">Transposition</keyword>
<name>A0A1C3NZB9_9ACTN</name>
<keyword evidence="4" id="KW-0233">DNA recombination</keyword>
<sequence>MLAVRWYLRYALSYRDIEELLAERGLLVDHVTVHRWVQRFTPLLIDAARPCRRISGDRWFVDETYAKVSGRWVYLYRAVDQFGQVIDVLASEHRDLAAARRFFTRALSHGRRPVEVTTDQAASYPRVLDELLPAARHVDARRANNRVESDHSQLKARLRPMRGLKRLRSAQTVSSGHAFVQNIRRGHYELGVDADPHLRVSAAFTELALAI</sequence>
<dbReference type="Pfam" id="PF13610">
    <property type="entry name" value="DDE_Tnp_IS240"/>
    <property type="match status" value="1"/>
</dbReference>
<evidence type="ECO:0000313" key="6">
    <source>
        <dbReference type="EMBL" id="SBW22922.1"/>
    </source>
</evidence>
<dbReference type="GO" id="GO:0003677">
    <property type="term" value="F:DNA binding"/>
    <property type="evidence" value="ECO:0007669"/>
    <property type="project" value="UniProtKB-KW"/>
</dbReference>
<comment type="function">
    <text evidence="1">Involved in the transposition of the insertion sequence.</text>
</comment>
<proteinExistence type="predicted"/>
<dbReference type="InterPro" id="IPR052183">
    <property type="entry name" value="IS_Transposase"/>
</dbReference>
<evidence type="ECO:0000259" key="5">
    <source>
        <dbReference type="Pfam" id="PF13610"/>
    </source>
</evidence>
<dbReference type="GO" id="GO:0006310">
    <property type="term" value="P:DNA recombination"/>
    <property type="evidence" value="ECO:0007669"/>
    <property type="project" value="UniProtKB-KW"/>
</dbReference>
<dbReference type="SUPFAM" id="SSF53098">
    <property type="entry name" value="Ribonuclease H-like"/>
    <property type="match status" value="1"/>
</dbReference>